<keyword evidence="2" id="KW-1185">Reference proteome</keyword>
<dbReference type="RefSeq" id="WP_269444206.1">
    <property type="nucleotide sequence ID" value="NZ_CP097463.1"/>
</dbReference>
<dbReference type="Pfam" id="PF13671">
    <property type="entry name" value="AAA_33"/>
    <property type="match status" value="1"/>
</dbReference>
<dbReference type="SUPFAM" id="SSF52540">
    <property type="entry name" value="P-loop containing nucleoside triphosphate hydrolases"/>
    <property type="match status" value="1"/>
</dbReference>
<dbReference type="SUPFAM" id="SSF56112">
    <property type="entry name" value="Protein kinase-like (PK-like)"/>
    <property type="match status" value="1"/>
</dbReference>
<organism evidence="1 2">
    <name type="scientific">Jatrophihabitans cynanchi</name>
    <dbReference type="NCBI Taxonomy" id="2944128"/>
    <lineage>
        <taxon>Bacteria</taxon>
        <taxon>Bacillati</taxon>
        <taxon>Actinomycetota</taxon>
        <taxon>Actinomycetes</taxon>
        <taxon>Jatrophihabitantales</taxon>
        <taxon>Jatrophihabitantaceae</taxon>
        <taxon>Jatrophihabitans</taxon>
    </lineage>
</organism>
<reference evidence="1" key="1">
    <citation type="submission" date="2022-05" db="EMBL/GenBank/DDBJ databases">
        <title>Jatrophihabitans sp. SB3-54 whole genome sequence.</title>
        <authorList>
            <person name="Suh M.K."/>
            <person name="Eom M.K."/>
            <person name="Kim J.S."/>
            <person name="Kim H.S."/>
            <person name="Do H.E."/>
            <person name="Shin Y.K."/>
            <person name="Lee J.-S."/>
        </authorList>
    </citation>
    <scope>NUCLEOTIDE SEQUENCE</scope>
    <source>
        <strain evidence="1">SB3-54</strain>
    </source>
</reference>
<dbReference type="EMBL" id="CP097463">
    <property type="protein sequence ID" value="WAX57659.1"/>
    <property type="molecule type" value="Genomic_DNA"/>
</dbReference>
<dbReference type="PANTHER" id="PTHR43883:SF1">
    <property type="entry name" value="GLUCONOKINASE"/>
    <property type="match status" value="1"/>
</dbReference>
<dbReference type="InterPro" id="IPR011009">
    <property type="entry name" value="Kinase-like_dom_sf"/>
</dbReference>
<dbReference type="Gene3D" id="3.40.50.300">
    <property type="entry name" value="P-loop containing nucleotide triphosphate hydrolases"/>
    <property type="match status" value="1"/>
</dbReference>
<evidence type="ECO:0000313" key="1">
    <source>
        <dbReference type="EMBL" id="WAX57659.1"/>
    </source>
</evidence>
<dbReference type="Proteomes" id="UP001164693">
    <property type="component" value="Chromosome"/>
</dbReference>
<evidence type="ECO:0000313" key="2">
    <source>
        <dbReference type="Proteomes" id="UP001164693"/>
    </source>
</evidence>
<dbReference type="InterPro" id="IPR052732">
    <property type="entry name" value="Cell-binding_unc_protein"/>
</dbReference>
<protein>
    <submittedName>
        <fullName evidence="1">AAA family ATPase</fullName>
    </submittedName>
</protein>
<proteinExistence type="predicted"/>
<sequence>MPSTAAADAAEVHETHSAVVLMFGDRAYKFKKHVSLGFVDLVTDAARLADCRREVELNRQFSPDVYLDVVTIAGSDSEPFERGIAMRRMPSELRLSTLVQSGADVDQHLRALARLVACYHSRARRGPEIDAEAGLPGLRRRWADNLRESELLGPMAVPAQEHAEVARLAMRYLDGRADLFAERAAAGAYLDGHGDLLSEDIFCLPDHPRVLDCLEFDDRLRWVDALDDVAFLAMDLEHLGRPDLAERFLNWYLEFSGAPAVESLCHHYVAYRAFVRAKIAALRSAQGLPNAEAGEYLRIALRHLRSGEVNLIMVGGPPGSGKTTLARALVERLGWSLLSTDEIRREFGGRDRYDPAAKAAVYRRLLARARTSLEHGVSVIADATWGDPCTRALAEQLAVDTASTLVAVECSVAPELAAQRAQQRLADGESSSRAGADVARRLAVQRAPWPRAVRVDTENGVQRAVEQVLTVLGPDLAERADPG</sequence>
<name>A0ABY7K2S4_9ACTN</name>
<accession>A0ABY7K2S4</accession>
<dbReference type="InterPro" id="IPR027417">
    <property type="entry name" value="P-loop_NTPase"/>
</dbReference>
<gene>
    <name evidence="1" type="ORF">M6B22_02555</name>
</gene>
<dbReference type="PANTHER" id="PTHR43883">
    <property type="entry name" value="SLR0207 PROTEIN"/>
    <property type="match status" value="1"/>
</dbReference>